<name>A0ABT4NWU8_9ACTN</name>
<dbReference type="EMBL" id="JAPWHU010000039">
    <property type="protein sequence ID" value="MCZ4633610.1"/>
    <property type="molecule type" value="Genomic_DNA"/>
</dbReference>
<organism evidence="10 11">
    <name type="scientific">Streptomyces rubrogriseus</name>
    <dbReference type="NCBI Taxonomy" id="194673"/>
    <lineage>
        <taxon>Bacteria</taxon>
        <taxon>Bacillati</taxon>
        <taxon>Actinomycetota</taxon>
        <taxon>Actinomycetes</taxon>
        <taxon>Kitasatosporales</taxon>
        <taxon>Streptomycetaceae</taxon>
        <taxon>Streptomyces</taxon>
        <taxon>Streptomyces violaceoruber group</taxon>
    </lineage>
</organism>
<evidence type="ECO:0000259" key="9">
    <source>
        <dbReference type="PROSITE" id="PS50929"/>
    </source>
</evidence>
<dbReference type="InterPro" id="IPR027417">
    <property type="entry name" value="P-loop_NTPase"/>
</dbReference>
<keyword evidence="4 10" id="KW-0067">ATP-binding</keyword>
<feature type="domain" description="ABC transmembrane type-1" evidence="9">
    <location>
        <begin position="37"/>
        <end position="323"/>
    </location>
</feature>
<sequence length="600" mass="64666">MHPDRESAWTAPADAVEQPRQVRRILKLFRPYRGRLAVVGLLVGAASLVSVATPFLLKEILDVAIPEGRTGLLSLLALGMIFGAVLTSVFGVLQTLISTTVGQRVMHDLRTAVYGRLQQMSLAFFTRTRTGEVQSRIANDIGGMQATVTSTATSLVSNLTSVVATIVAMVVLDWRLTVVSLLLLPVFVWISRRVGRERRKITTRRQKQMAAMAATVTESLSVSGILLGRTMGRSDSLTRAFADESESLVDLEVRSNMAGRWRMAVITIVMAAMPAVIYWTAGIALQLGGPDVSLGTIVAFVSLQQGLFRPTVSLLSTGVQIQSSLALFQRIFEYLDLPIDITERKDAVHLDHIKGEVRFESVGFGYGGKGGPVLDGIDVTVPAGSSLAVVGPTGAGKSTLGHLVPRLYDVTDGRVTLDGVDVRDLDFDTLARAVGVVSQETYLFHASVAENLRFAKPDATDAELEAAARAAQIHDHIAALPDGYDTVVGERGHRFSGGEKQRLAIARTILRDPPVLVLDEATSALDTRTEAAVQGAIDALSANRTTITIAHRLSTVRDADRIVVLDSGRLAEQGTHEALLAQDGRYAALVRRDARLEPTR</sequence>
<dbReference type="InterPro" id="IPR003593">
    <property type="entry name" value="AAA+_ATPase"/>
</dbReference>
<dbReference type="GeneID" id="91387892"/>
<keyword evidence="6 7" id="KW-0472">Membrane</keyword>
<evidence type="ECO:0000313" key="11">
    <source>
        <dbReference type="Proteomes" id="UP001301132"/>
    </source>
</evidence>
<dbReference type="GO" id="GO:0005524">
    <property type="term" value="F:ATP binding"/>
    <property type="evidence" value="ECO:0007669"/>
    <property type="project" value="UniProtKB-KW"/>
</dbReference>
<dbReference type="PROSITE" id="PS50893">
    <property type="entry name" value="ABC_TRANSPORTER_2"/>
    <property type="match status" value="1"/>
</dbReference>
<accession>A0ABT4NWU8</accession>
<evidence type="ECO:0000256" key="6">
    <source>
        <dbReference type="ARBA" id="ARBA00023136"/>
    </source>
</evidence>
<dbReference type="SUPFAM" id="SSF90123">
    <property type="entry name" value="ABC transporter transmembrane region"/>
    <property type="match status" value="1"/>
</dbReference>
<dbReference type="PANTHER" id="PTHR43394">
    <property type="entry name" value="ATP-DEPENDENT PERMEASE MDL1, MITOCHONDRIAL"/>
    <property type="match status" value="1"/>
</dbReference>
<evidence type="ECO:0000256" key="4">
    <source>
        <dbReference type="ARBA" id="ARBA00022840"/>
    </source>
</evidence>
<dbReference type="InterPro" id="IPR011527">
    <property type="entry name" value="ABC1_TM_dom"/>
</dbReference>
<evidence type="ECO:0000256" key="7">
    <source>
        <dbReference type="SAM" id="Phobius"/>
    </source>
</evidence>
<dbReference type="PANTHER" id="PTHR43394:SF7">
    <property type="entry name" value="ABC TRANSPORTER B FAMILY MEMBER 28"/>
    <property type="match status" value="1"/>
</dbReference>
<dbReference type="RefSeq" id="WP_191848796.1">
    <property type="nucleotide sequence ID" value="NZ_JAPWHU010000039.1"/>
</dbReference>
<dbReference type="Proteomes" id="UP001301132">
    <property type="component" value="Unassembled WGS sequence"/>
</dbReference>
<dbReference type="CDD" id="cd18550">
    <property type="entry name" value="ABC_6TM_exporter_like"/>
    <property type="match status" value="1"/>
</dbReference>
<dbReference type="Gene3D" id="3.40.50.300">
    <property type="entry name" value="P-loop containing nucleotide triphosphate hydrolases"/>
    <property type="match status" value="1"/>
</dbReference>
<dbReference type="InterPro" id="IPR039421">
    <property type="entry name" value="Type_1_exporter"/>
</dbReference>
<reference evidence="10 11" key="1">
    <citation type="submission" date="2022-12" db="EMBL/GenBank/DDBJ databases">
        <authorList>
            <person name="Abashina T."/>
            <person name="Solyanikova I."/>
            <person name="Delegan Y."/>
        </authorList>
    </citation>
    <scope>NUCLEOTIDE SEQUENCE [LARGE SCALE GENOMIC DNA]</scope>
    <source>
        <strain evidence="10 11">IPS92ro</strain>
    </source>
</reference>
<keyword evidence="5 7" id="KW-1133">Transmembrane helix</keyword>
<dbReference type="Pfam" id="PF00664">
    <property type="entry name" value="ABC_membrane"/>
    <property type="match status" value="1"/>
</dbReference>
<dbReference type="InterPro" id="IPR036640">
    <property type="entry name" value="ABC1_TM_sf"/>
</dbReference>
<dbReference type="SMART" id="SM00382">
    <property type="entry name" value="AAA"/>
    <property type="match status" value="1"/>
</dbReference>
<evidence type="ECO:0000256" key="5">
    <source>
        <dbReference type="ARBA" id="ARBA00022989"/>
    </source>
</evidence>
<protein>
    <submittedName>
        <fullName evidence="10">ABC transporter ATP-binding protein</fullName>
    </submittedName>
</protein>
<feature type="transmembrane region" description="Helical" evidence="7">
    <location>
        <begin position="178"/>
        <end position="195"/>
    </location>
</feature>
<feature type="transmembrane region" description="Helical" evidence="7">
    <location>
        <begin position="72"/>
        <end position="97"/>
    </location>
</feature>
<evidence type="ECO:0000259" key="8">
    <source>
        <dbReference type="PROSITE" id="PS50893"/>
    </source>
</evidence>
<dbReference type="Gene3D" id="1.20.1560.10">
    <property type="entry name" value="ABC transporter type 1, transmembrane domain"/>
    <property type="match status" value="1"/>
</dbReference>
<feature type="domain" description="ABC transporter" evidence="8">
    <location>
        <begin position="357"/>
        <end position="592"/>
    </location>
</feature>
<feature type="transmembrane region" description="Helical" evidence="7">
    <location>
        <begin position="152"/>
        <end position="172"/>
    </location>
</feature>
<evidence type="ECO:0000313" key="10">
    <source>
        <dbReference type="EMBL" id="MCZ4633610.1"/>
    </source>
</evidence>
<evidence type="ECO:0000256" key="1">
    <source>
        <dbReference type="ARBA" id="ARBA00004651"/>
    </source>
</evidence>
<keyword evidence="3" id="KW-0547">Nucleotide-binding</keyword>
<feature type="transmembrane region" description="Helical" evidence="7">
    <location>
        <begin position="36"/>
        <end position="57"/>
    </location>
</feature>
<gene>
    <name evidence="10" type="ORF">O3S69_06030</name>
</gene>
<dbReference type="Pfam" id="PF00005">
    <property type="entry name" value="ABC_tran"/>
    <property type="match status" value="1"/>
</dbReference>
<dbReference type="PROSITE" id="PS50929">
    <property type="entry name" value="ABC_TM1F"/>
    <property type="match status" value="1"/>
</dbReference>
<proteinExistence type="predicted"/>
<dbReference type="InterPro" id="IPR003439">
    <property type="entry name" value="ABC_transporter-like_ATP-bd"/>
</dbReference>
<keyword evidence="2 7" id="KW-0812">Transmembrane</keyword>
<feature type="transmembrane region" description="Helical" evidence="7">
    <location>
        <begin position="264"/>
        <end position="285"/>
    </location>
</feature>
<keyword evidence="11" id="KW-1185">Reference proteome</keyword>
<evidence type="ECO:0000256" key="2">
    <source>
        <dbReference type="ARBA" id="ARBA00022692"/>
    </source>
</evidence>
<dbReference type="InterPro" id="IPR017871">
    <property type="entry name" value="ABC_transporter-like_CS"/>
</dbReference>
<comment type="subcellular location">
    <subcellularLocation>
        <location evidence="1">Cell membrane</location>
        <topology evidence="1">Multi-pass membrane protein</topology>
    </subcellularLocation>
</comment>
<dbReference type="SUPFAM" id="SSF52540">
    <property type="entry name" value="P-loop containing nucleoside triphosphate hydrolases"/>
    <property type="match status" value="1"/>
</dbReference>
<evidence type="ECO:0000256" key="3">
    <source>
        <dbReference type="ARBA" id="ARBA00022741"/>
    </source>
</evidence>
<dbReference type="PROSITE" id="PS00211">
    <property type="entry name" value="ABC_TRANSPORTER_1"/>
    <property type="match status" value="1"/>
</dbReference>
<comment type="caution">
    <text evidence="10">The sequence shown here is derived from an EMBL/GenBank/DDBJ whole genome shotgun (WGS) entry which is preliminary data.</text>
</comment>